<proteinExistence type="predicted"/>
<dbReference type="AlphaFoldDB" id="A0A5P9Q888"/>
<evidence type="ECO:0000313" key="4">
    <source>
        <dbReference type="Proteomes" id="UP000326702"/>
    </source>
</evidence>
<dbReference type="Pfam" id="PF11611">
    <property type="entry name" value="DUF4352"/>
    <property type="match status" value="1"/>
</dbReference>
<evidence type="ECO:0000256" key="1">
    <source>
        <dbReference type="ARBA" id="ARBA00022729"/>
    </source>
</evidence>
<sequence length="162" mass="18017">MSQFVLVHVMVKNIGKEAQTFDDGNQTLRDTDGREFDADSEAGAYLDDSNVPQRHQPFEESRRFSLPVSLACASRGEGLVGLGRRFGSPGNCPATVWLVYAARRRRLIAAVRSRSWMVPHGQVQVLSARVRSRFTAPHELHVLLDGNHRSATTTVEPYQSAL</sequence>
<evidence type="ECO:0000259" key="2">
    <source>
        <dbReference type="Pfam" id="PF11611"/>
    </source>
</evidence>
<evidence type="ECO:0000313" key="3">
    <source>
        <dbReference type="EMBL" id="QFU97653.1"/>
    </source>
</evidence>
<dbReference type="InterPro" id="IPR029051">
    <property type="entry name" value="DUF4352"/>
</dbReference>
<dbReference type="Proteomes" id="UP000326702">
    <property type="component" value="Chromosome"/>
</dbReference>
<feature type="domain" description="DUF4352" evidence="2">
    <location>
        <begin position="3"/>
        <end position="48"/>
    </location>
</feature>
<accession>A0A5P9Q888</accession>
<dbReference type="KEGG" id="lxl:KDY119_01152"/>
<gene>
    <name evidence="3" type="ORF">KDY119_01152</name>
</gene>
<keyword evidence="4" id="KW-1185">Reference proteome</keyword>
<keyword evidence="1" id="KW-0732">Signal</keyword>
<name>A0A5P9Q888_9MICO</name>
<dbReference type="EMBL" id="CP045529">
    <property type="protein sequence ID" value="QFU97653.1"/>
    <property type="molecule type" value="Genomic_DNA"/>
</dbReference>
<reference evidence="3 4" key="1">
    <citation type="submission" date="2019-10" db="EMBL/GenBank/DDBJ databases">
        <title>Genome sequence of Luteimicrobium xylanilyticum HY-24.</title>
        <authorList>
            <person name="Kim D.Y."/>
            <person name="Park H.-Y."/>
        </authorList>
    </citation>
    <scope>NUCLEOTIDE SEQUENCE [LARGE SCALE GENOMIC DNA]</scope>
    <source>
        <strain evidence="3 4">HY-24</strain>
    </source>
</reference>
<dbReference type="InterPro" id="IPR029050">
    <property type="entry name" value="Immunoprotect_excell_Ig-like"/>
</dbReference>
<dbReference type="Gene3D" id="2.60.40.1240">
    <property type="match status" value="1"/>
</dbReference>
<protein>
    <recommendedName>
        <fullName evidence="2">DUF4352 domain-containing protein</fullName>
    </recommendedName>
</protein>
<organism evidence="3 4">
    <name type="scientific">Luteimicrobium xylanilyticum</name>
    <dbReference type="NCBI Taxonomy" id="1133546"/>
    <lineage>
        <taxon>Bacteria</taxon>
        <taxon>Bacillati</taxon>
        <taxon>Actinomycetota</taxon>
        <taxon>Actinomycetes</taxon>
        <taxon>Micrococcales</taxon>
        <taxon>Luteimicrobium</taxon>
    </lineage>
</organism>